<dbReference type="Gene3D" id="3.10.20.90">
    <property type="entry name" value="Phosphatidylinositol 3-kinase Catalytic Subunit, Chain A, domain 1"/>
    <property type="match status" value="1"/>
</dbReference>
<dbReference type="InterPro" id="IPR029071">
    <property type="entry name" value="Ubiquitin-like_domsf"/>
</dbReference>
<reference evidence="2" key="1">
    <citation type="journal article" date="2011" name="Nat. Genet.">
        <title>The Arabidopsis lyrata genome sequence and the basis of rapid genome size change.</title>
        <authorList>
            <person name="Hu T.T."/>
            <person name="Pattyn P."/>
            <person name="Bakker E.G."/>
            <person name="Cao J."/>
            <person name="Cheng J.-F."/>
            <person name="Clark R.M."/>
            <person name="Fahlgren N."/>
            <person name="Fawcett J.A."/>
            <person name="Grimwood J."/>
            <person name="Gundlach H."/>
            <person name="Haberer G."/>
            <person name="Hollister J.D."/>
            <person name="Ossowski S."/>
            <person name="Ottilar R.P."/>
            <person name="Salamov A.A."/>
            <person name="Schneeberger K."/>
            <person name="Spannagl M."/>
            <person name="Wang X."/>
            <person name="Yang L."/>
            <person name="Nasrallah M.E."/>
            <person name="Bergelson J."/>
            <person name="Carrington J.C."/>
            <person name="Gaut B.S."/>
            <person name="Schmutz J."/>
            <person name="Mayer K.F.X."/>
            <person name="Van de Peer Y."/>
            <person name="Grigoriev I.V."/>
            <person name="Nordborg M."/>
            <person name="Weigel D."/>
            <person name="Guo Y.-L."/>
        </authorList>
    </citation>
    <scope>NUCLEOTIDE SEQUENCE [LARGE SCALE GENOMIC DNA]</scope>
    <source>
        <strain evidence="2">cv. MN47</strain>
    </source>
</reference>
<evidence type="ECO:0000313" key="2">
    <source>
        <dbReference type="Proteomes" id="UP000008694"/>
    </source>
</evidence>
<dbReference type="EMBL" id="GL348718">
    <property type="protein sequence ID" value="EFH47497.1"/>
    <property type="molecule type" value="Genomic_DNA"/>
</dbReference>
<name>D7LZV1_ARALL</name>
<protein>
    <recommendedName>
        <fullName evidence="3">Ubiquitin-like domain-containing protein</fullName>
    </recommendedName>
</protein>
<dbReference type="SUPFAM" id="SSF54236">
    <property type="entry name" value="Ubiquitin-like"/>
    <property type="match status" value="1"/>
</dbReference>
<dbReference type="STRING" id="81972.D7LZV1"/>
<dbReference type="AlphaFoldDB" id="D7LZV1"/>
<dbReference type="Proteomes" id="UP000008694">
    <property type="component" value="Unassembled WGS sequence"/>
</dbReference>
<dbReference type="Gramene" id="scaffold_600678.1">
    <property type="protein sequence ID" value="scaffold_600678.1"/>
    <property type="gene ID" value="scaffold_600678.1"/>
</dbReference>
<dbReference type="HOGENOM" id="CLU_206139_0_0_1"/>
<sequence>MGKSLRSQCRNVADLKEKIANKMELSGKAGVLKDNKSLAHYNVGAGDILTLSL</sequence>
<organism evidence="2">
    <name type="scientific">Arabidopsis lyrata subsp. lyrata</name>
    <name type="common">Lyre-leaved rock-cress</name>
    <dbReference type="NCBI Taxonomy" id="81972"/>
    <lineage>
        <taxon>Eukaryota</taxon>
        <taxon>Viridiplantae</taxon>
        <taxon>Streptophyta</taxon>
        <taxon>Embryophyta</taxon>
        <taxon>Tracheophyta</taxon>
        <taxon>Spermatophyta</taxon>
        <taxon>Magnoliopsida</taxon>
        <taxon>eudicotyledons</taxon>
        <taxon>Gunneridae</taxon>
        <taxon>Pentapetalae</taxon>
        <taxon>rosids</taxon>
        <taxon>malvids</taxon>
        <taxon>Brassicales</taxon>
        <taxon>Brassicaceae</taxon>
        <taxon>Camelineae</taxon>
        <taxon>Arabidopsis</taxon>
    </lineage>
</organism>
<accession>D7LZV1</accession>
<dbReference type="KEGG" id="aly:9307308"/>
<evidence type="ECO:0000313" key="1">
    <source>
        <dbReference type="EMBL" id="EFH47497.1"/>
    </source>
</evidence>
<keyword evidence="2" id="KW-1185">Reference proteome</keyword>
<evidence type="ECO:0008006" key="3">
    <source>
        <dbReference type="Google" id="ProtNLM"/>
    </source>
</evidence>
<gene>
    <name evidence="1" type="ORF">ARALYDRAFT_908621</name>
</gene>
<dbReference type="eggNOG" id="KOG0007">
    <property type="taxonomic scope" value="Eukaryota"/>
</dbReference>
<proteinExistence type="predicted"/>